<name>A0ABW4NCN0_9SPHN</name>
<sequence length="242" mass="27501">MASKLPKRPPPQDAARYPILVRICGKPNELILDNAAEFTGHGLEDAARSGSFSVRFCPIKAPRYRAIGERAMGTIPRLMLEHLPGATMPIAYTRRSEHDAEDLAVATMNEIEAIANKAIADYHTDLHDGLNNLQPALVFQKSANRHGIDVMADVWRWRLETMETRQNVTVSKSGVRIFGGLRYYDQEGVKRLIDNCLRFEPRRQARVDAAIHTKVNRLRRRRPHERPPPRHPSQPPVLVARR</sequence>
<dbReference type="InterPro" id="IPR012337">
    <property type="entry name" value="RNaseH-like_sf"/>
</dbReference>
<organism evidence="3 4">
    <name type="scientific">Sphingomonas floccifaciens</name>
    <dbReference type="NCBI Taxonomy" id="1844115"/>
    <lineage>
        <taxon>Bacteria</taxon>
        <taxon>Pseudomonadati</taxon>
        <taxon>Pseudomonadota</taxon>
        <taxon>Alphaproteobacteria</taxon>
        <taxon>Sphingomonadales</taxon>
        <taxon>Sphingomonadaceae</taxon>
        <taxon>Sphingomonas</taxon>
    </lineage>
</organism>
<reference evidence="4" key="1">
    <citation type="journal article" date="2019" name="Int. J. Syst. Evol. Microbiol.">
        <title>The Global Catalogue of Microorganisms (GCM) 10K type strain sequencing project: providing services to taxonomists for standard genome sequencing and annotation.</title>
        <authorList>
            <consortium name="The Broad Institute Genomics Platform"/>
            <consortium name="The Broad Institute Genome Sequencing Center for Infectious Disease"/>
            <person name="Wu L."/>
            <person name="Ma J."/>
        </authorList>
    </citation>
    <scope>NUCLEOTIDE SEQUENCE [LARGE SCALE GENOMIC DNA]</scope>
    <source>
        <strain evidence="4">Q85</strain>
    </source>
</reference>
<dbReference type="EMBL" id="JBHUFC010000002">
    <property type="protein sequence ID" value="MFD1787075.1"/>
    <property type="molecule type" value="Genomic_DNA"/>
</dbReference>
<dbReference type="RefSeq" id="WP_380939447.1">
    <property type="nucleotide sequence ID" value="NZ_JBHUFC010000002.1"/>
</dbReference>
<evidence type="ECO:0000256" key="1">
    <source>
        <dbReference type="SAM" id="MobiDB-lite"/>
    </source>
</evidence>
<dbReference type="InterPro" id="IPR001584">
    <property type="entry name" value="Integrase_cat-core"/>
</dbReference>
<dbReference type="PROSITE" id="PS50994">
    <property type="entry name" value="INTEGRASE"/>
    <property type="match status" value="1"/>
</dbReference>
<gene>
    <name evidence="3" type="ORF">ACFSC3_05765</name>
</gene>
<dbReference type="SUPFAM" id="SSF53098">
    <property type="entry name" value="Ribonuclease H-like"/>
    <property type="match status" value="1"/>
</dbReference>
<evidence type="ECO:0000313" key="3">
    <source>
        <dbReference type="EMBL" id="MFD1787075.1"/>
    </source>
</evidence>
<comment type="caution">
    <text evidence="3">The sequence shown here is derived from an EMBL/GenBank/DDBJ whole genome shotgun (WGS) entry which is preliminary data.</text>
</comment>
<keyword evidence="4" id="KW-1185">Reference proteome</keyword>
<feature type="region of interest" description="Disordered" evidence="1">
    <location>
        <begin position="217"/>
        <end position="242"/>
    </location>
</feature>
<dbReference type="Gene3D" id="3.30.420.10">
    <property type="entry name" value="Ribonuclease H-like superfamily/Ribonuclease H"/>
    <property type="match status" value="1"/>
</dbReference>
<accession>A0ABW4NCN0</accession>
<evidence type="ECO:0000313" key="4">
    <source>
        <dbReference type="Proteomes" id="UP001597283"/>
    </source>
</evidence>
<proteinExistence type="predicted"/>
<feature type="domain" description="Integrase catalytic" evidence="2">
    <location>
        <begin position="1"/>
        <end position="143"/>
    </location>
</feature>
<dbReference type="InterPro" id="IPR036397">
    <property type="entry name" value="RNaseH_sf"/>
</dbReference>
<evidence type="ECO:0000259" key="2">
    <source>
        <dbReference type="PROSITE" id="PS50994"/>
    </source>
</evidence>
<dbReference type="Proteomes" id="UP001597283">
    <property type="component" value="Unassembled WGS sequence"/>
</dbReference>
<protein>
    <recommendedName>
        <fullName evidence="2">Integrase catalytic domain-containing protein</fullName>
    </recommendedName>
</protein>